<dbReference type="Pfam" id="PF00873">
    <property type="entry name" value="ACR_tran"/>
    <property type="match status" value="2"/>
</dbReference>
<feature type="transmembrane region" description="Helical" evidence="1">
    <location>
        <begin position="328"/>
        <end position="347"/>
    </location>
</feature>
<dbReference type="InterPro" id="IPR001036">
    <property type="entry name" value="Acrflvin-R"/>
</dbReference>
<feature type="transmembrane region" description="Helical" evidence="1">
    <location>
        <begin position="588"/>
        <end position="606"/>
    </location>
</feature>
<name>A0A948RUK4_UNCEI</name>
<dbReference type="EMBL" id="JAHJDP010000037">
    <property type="protein sequence ID" value="MBU2690816.1"/>
    <property type="molecule type" value="Genomic_DNA"/>
</dbReference>
<organism evidence="2 3">
    <name type="scientific">Eiseniibacteriota bacterium</name>
    <dbReference type="NCBI Taxonomy" id="2212470"/>
    <lineage>
        <taxon>Bacteria</taxon>
        <taxon>Candidatus Eiseniibacteriota</taxon>
    </lineage>
</organism>
<feature type="transmembrane region" description="Helical" evidence="1">
    <location>
        <begin position="465"/>
        <end position="484"/>
    </location>
</feature>
<feature type="transmembrane region" description="Helical" evidence="1">
    <location>
        <begin position="967"/>
        <end position="988"/>
    </location>
</feature>
<feature type="transmembrane region" description="Helical" evidence="1">
    <location>
        <begin position="547"/>
        <end position="567"/>
    </location>
</feature>
<feature type="transmembrane region" description="Helical" evidence="1">
    <location>
        <begin position="1042"/>
        <end position="1069"/>
    </location>
</feature>
<protein>
    <submittedName>
        <fullName evidence="2">Efflux RND transporter permease subunit</fullName>
    </submittedName>
</protein>
<feature type="transmembrane region" description="Helical" evidence="1">
    <location>
        <begin position="911"/>
        <end position="928"/>
    </location>
</feature>
<dbReference type="PANTHER" id="PTHR32063:SF0">
    <property type="entry name" value="SWARMING MOTILITY PROTEIN SWRC"/>
    <property type="match status" value="1"/>
</dbReference>
<keyword evidence="1" id="KW-1133">Transmembrane helix</keyword>
<feature type="transmembrane region" description="Helical" evidence="1">
    <location>
        <begin position="12"/>
        <end position="34"/>
    </location>
</feature>
<feature type="transmembrane region" description="Helical" evidence="1">
    <location>
        <begin position="432"/>
        <end position="453"/>
    </location>
</feature>
<dbReference type="Gene3D" id="3.30.70.1430">
    <property type="entry name" value="Multidrug efflux transporter AcrB pore domain"/>
    <property type="match status" value="2"/>
</dbReference>
<dbReference type="SUPFAM" id="SSF82714">
    <property type="entry name" value="Multidrug efflux transporter AcrB TolC docking domain, DN and DC subdomains"/>
    <property type="match status" value="2"/>
</dbReference>
<dbReference type="AlphaFoldDB" id="A0A948RUK4"/>
<dbReference type="Gene3D" id="3.30.2090.10">
    <property type="entry name" value="Multidrug efflux transporter AcrB TolC docking domain, DN and DC subdomains"/>
    <property type="match status" value="2"/>
</dbReference>
<dbReference type="PRINTS" id="PR00702">
    <property type="entry name" value="ACRIFLAVINRP"/>
</dbReference>
<reference evidence="2" key="1">
    <citation type="submission" date="2021-05" db="EMBL/GenBank/DDBJ databases">
        <title>Energy efficiency and biological interactions define the core microbiome of deep oligotrophic groundwater.</title>
        <authorList>
            <person name="Mehrshad M."/>
            <person name="Lopez-Fernandez M."/>
            <person name="Bell E."/>
            <person name="Bernier-Latmani R."/>
            <person name="Bertilsson S."/>
            <person name="Dopson M."/>
        </authorList>
    </citation>
    <scope>NUCLEOTIDE SEQUENCE</scope>
    <source>
        <strain evidence="2">Modern_marine.mb.64</strain>
    </source>
</reference>
<dbReference type="GO" id="GO:0005886">
    <property type="term" value="C:plasma membrane"/>
    <property type="evidence" value="ECO:0007669"/>
    <property type="project" value="TreeGrafter"/>
</dbReference>
<feature type="transmembrane region" description="Helical" evidence="1">
    <location>
        <begin position="935"/>
        <end position="955"/>
    </location>
</feature>
<dbReference type="InterPro" id="IPR027463">
    <property type="entry name" value="AcrB_DN_DC_subdom"/>
</dbReference>
<gene>
    <name evidence="2" type="ORF">KJ970_07785</name>
</gene>
<evidence type="ECO:0000313" key="2">
    <source>
        <dbReference type="EMBL" id="MBU2690816.1"/>
    </source>
</evidence>
<feature type="transmembrane region" description="Helical" evidence="1">
    <location>
        <begin position="354"/>
        <end position="374"/>
    </location>
</feature>
<dbReference type="PANTHER" id="PTHR32063">
    <property type="match status" value="1"/>
</dbReference>
<keyword evidence="1" id="KW-0472">Membrane</keyword>
<proteinExistence type="predicted"/>
<dbReference type="Gene3D" id="1.20.1640.10">
    <property type="entry name" value="Multidrug efflux transporter AcrB transmembrane domain"/>
    <property type="match status" value="2"/>
</dbReference>
<feature type="transmembrane region" description="Helical" evidence="1">
    <location>
        <begin position="1009"/>
        <end position="1030"/>
    </location>
</feature>
<keyword evidence="1" id="KW-0812">Transmembrane</keyword>
<dbReference type="SUPFAM" id="SSF82866">
    <property type="entry name" value="Multidrug efflux transporter AcrB transmembrane domain"/>
    <property type="match status" value="2"/>
</dbReference>
<feature type="transmembrane region" description="Helical" evidence="1">
    <location>
        <begin position="386"/>
        <end position="411"/>
    </location>
</feature>
<evidence type="ECO:0000313" key="3">
    <source>
        <dbReference type="Proteomes" id="UP000777784"/>
    </source>
</evidence>
<dbReference type="Gene3D" id="3.30.70.1320">
    <property type="entry name" value="Multidrug efflux transporter AcrB pore domain like"/>
    <property type="match status" value="1"/>
</dbReference>
<feature type="transmembrane region" description="Helical" evidence="1">
    <location>
        <begin position="505"/>
        <end position="527"/>
    </location>
</feature>
<evidence type="ECO:0000256" key="1">
    <source>
        <dbReference type="SAM" id="Phobius"/>
    </source>
</evidence>
<dbReference type="SUPFAM" id="SSF82693">
    <property type="entry name" value="Multidrug efflux transporter AcrB pore domain, PN1, PN2, PC1 and PC2 subdomains"/>
    <property type="match status" value="2"/>
</dbReference>
<dbReference type="Gene3D" id="3.30.70.1440">
    <property type="entry name" value="Multidrug efflux transporter AcrB pore domain"/>
    <property type="match status" value="1"/>
</dbReference>
<dbReference type="Proteomes" id="UP000777784">
    <property type="component" value="Unassembled WGS sequence"/>
</dbReference>
<accession>A0A948RUK4</accession>
<comment type="caution">
    <text evidence="2">The sequence shown here is derived from an EMBL/GenBank/DDBJ whole genome shotgun (WGS) entry which is preliminary data.</text>
</comment>
<dbReference type="GO" id="GO:0042910">
    <property type="term" value="F:xenobiotic transmembrane transporter activity"/>
    <property type="evidence" value="ECO:0007669"/>
    <property type="project" value="TreeGrafter"/>
</dbReference>
<sequence length="1085" mass="119894">MKLARFAVEHPVTLGMLILSAIVLGVISVGRIPLESFPSLSSTSVSVSVNYPSASPEEIERKITIPLEQSLALLENLETISSSSGNNSSNVRIEFTSGTDMDLAVLAVRDRVDQTRVLLPPEIDNIRIRRWQTDDSPILDADLAWKGEEGRLFDIVRKVVEPRLLRIDGVANVTIDGIEEKQLIVELDQQRLESHNISLNFLAQQLRANNVNISVGRVLDAGLRYQTRAQGEFQLVDEIGDLPIPGRNLKLSDLGRVTYGYPEKTRYERLNGHDAVEIEIYKASTANVVDVAKAARAALLEISAENEELDIRVTRDRAEMVLGELNKLTDTALLGGFLAVVIIFLFLRSIRSTIVIGMAIPLSVCCVFIGIYIAREFFGSPITLNLVSMMGLMLAIGMLVDPAVVTLESIFRRQEEEGEEPRKAAILGTKEVGMAVVASALTTMCVFIPFFFLSSSRMSRWMGDAGLTICLAIAVSTLVALTVIPLASSRLFHSKYARYDGRLKIIVLSALLAGGIWKLTDIGWKGILAWFHTTGARVLASITGMEWTTGLGLLLLLLALAVLIRYLRRHGMRTSYVQLLGWTLNHRLITMIAAVALMGSGIFLYSRIEQHGSPHQPERRVDITVEAERSYSLGEVDSLFHGIEQDLLANASPLDLESISTRINQRGGRITARLVDADEGRLSTMEAGMAIRRRLPEQVGIVYKMGRERGWSGEGLGVEVQLKGIDPDVLEVLSQDVKAQMAQLPGVVSVDTSLENGEEEIQVAVDREQTLSYGLSPQDVATTISTALGDRRTSSFKSPEREIGIVLQLEEEDRVSLEQLKNTTFEGRNDNPVQLAALADFHFAESPKSLQRQERQQTLTIFANTRGQQEAFALNEPVVALMESISLPPGYTWDLGRQARWMQEDAQDNNFTLLFAVLLIYLIMASLFESLIHPFTIMFAIPFSLIGVSIGLWALHVPLDNNGMLGMLILFGIVVNNGIVLIDHINQYRRAGMARREAILRGGQNRMRPILMTAATTILNLMPLVLPMVYGTSEGFARRWGPVGLVVVSGLATSTILTLVLAPTLYSLLDDLGLWVRRVVRTAWR</sequence>